<comment type="caution">
    <text evidence="1">The sequence shown here is derived from an EMBL/GenBank/DDBJ whole genome shotgun (WGS) entry which is preliminary data.</text>
</comment>
<gene>
    <name evidence="1" type="ORF">RCZ15_08120</name>
    <name evidence="2" type="ORF">RCZ16_13190</name>
</gene>
<dbReference type="EMBL" id="BQKA01000013">
    <property type="protein sequence ID" value="GJM49837.1"/>
    <property type="molecule type" value="Genomic_DNA"/>
</dbReference>
<proteinExistence type="predicted"/>
<name>A0AAV5AYI2_9FLAO</name>
<accession>A0AAV5AYI2</accession>
<dbReference type="EMBL" id="BQKB01000023">
    <property type="protein sequence ID" value="GJM53002.1"/>
    <property type="molecule type" value="Genomic_DNA"/>
</dbReference>
<sequence length="112" mass="12976">MEPIAFDDIPDEVFLEDIYELTESIKNDFPAWLKVIVEQLGGNANTIRFTDFVENTDDEASPIEFAGYFYDISTRKMYQYTVIDSQFAFKLVDLSSLTEQDTFSLKVLHLLQ</sequence>
<dbReference type="AlphaFoldDB" id="A0AAV5AYI2"/>
<dbReference type="RefSeq" id="WP_264846840.1">
    <property type="nucleotide sequence ID" value="NZ_BPMA01000031.1"/>
</dbReference>
<dbReference type="Proteomes" id="UP001208692">
    <property type="component" value="Unassembled WGS sequence"/>
</dbReference>
<evidence type="ECO:0000313" key="1">
    <source>
        <dbReference type="EMBL" id="GJM49837.1"/>
    </source>
</evidence>
<evidence type="ECO:0000313" key="3">
    <source>
        <dbReference type="Proteomes" id="UP001207736"/>
    </source>
</evidence>
<evidence type="ECO:0000313" key="4">
    <source>
        <dbReference type="Proteomes" id="UP001208692"/>
    </source>
</evidence>
<keyword evidence="4" id="KW-1185">Reference proteome</keyword>
<reference evidence="1 4" key="1">
    <citation type="submission" date="2021-11" db="EMBL/GenBank/DDBJ databases">
        <title>Draft genome sequence of Capnocytophaga sp. strain KC07075 isolated from cat oral cavity.</title>
        <authorList>
            <person name="Suzuki M."/>
            <person name="Imaoka K."/>
            <person name="Kimura M."/>
            <person name="Morikawa S."/>
            <person name="Maeda K."/>
        </authorList>
    </citation>
    <scope>NUCLEOTIDE SEQUENCE</scope>
    <source>
        <strain evidence="1">KC07075</strain>
        <strain evidence="2 4">KC07079</strain>
    </source>
</reference>
<organism evidence="1 3">
    <name type="scientific">Capnocytophaga catalasegens</name>
    <dbReference type="NCBI Taxonomy" id="1004260"/>
    <lineage>
        <taxon>Bacteria</taxon>
        <taxon>Pseudomonadati</taxon>
        <taxon>Bacteroidota</taxon>
        <taxon>Flavobacteriia</taxon>
        <taxon>Flavobacteriales</taxon>
        <taxon>Flavobacteriaceae</taxon>
        <taxon>Capnocytophaga</taxon>
    </lineage>
</organism>
<evidence type="ECO:0000313" key="2">
    <source>
        <dbReference type="EMBL" id="GJM53002.1"/>
    </source>
</evidence>
<protein>
    <submittedName>
        <fullName evidence="1">Uncharacterized protein</fullName>
    </submittedName>
</protein>
<dbReference type="Proteomes" id="UP001207736">
    <property type="component" value="Unassembled WGS sequence"/>
</dbReference>